<name>A0A9W5X5K7_9BACI</name>
<dbReference type="SUPFAM" id="SSF103247">
    <property type="entry name" value="TT1751-like"/>
    <property type="match status" value="1"/>
</dbReference>
<reference evidence="1" key="2">
    <citation type="submission" date="2020-09" db="EMBL/GenBank/DDBJ databases">
        <authorList>
            <person name="Sun Q."/>
            <person name="Zhou Y."/>
        </authorList>
    </citation>
    <scope>NUCLEOTIDE SEQUENCE</scope>
    <source>
        <strain evidence="1">CGMCC 1.15454</strain>
    </source>
</reference>
<reference evidence="1" key="1">
    <citation type="journal article" date="2014" name="Int. J. Syst. Evol. Microbiol.">
        <title>Complete genome sequence of Corynebacterium casei LMG S-19264T (=DSM 44701T), isolated from a smear-ripened cheese.</title>
        <authorList>
            <consortium name="US DOE Joint Genome Institute (JGI-PGF)"/>
            <person name="Walter F."/>
            <person name="Albersmeier A."/>
            <person name="Kalinowski J."/>
            <person name="Ruckert C."/>
        </authorList>
    </citation>
    <scope>NUCLEOTIDE SEQUENCE</scope>
    <source>
        <strain evidence="1">CGMCC 1.15454</strain>
    </source>
</reference>
<gene>
    <name evidence="1" type="ORF">GCM10011409_17060</name>
</gene>
<evidence type="ECO:0000313" key="1">
    <source>
        <dbReference type="EMBL" id="GGB40129.1"/>
    </source>
</evidence>
<dbReference type="AlphaFoldDB" id="A0A9W5X5K7"/>
<keyword evidence="2" id="KW-1185">Reference proteome</keyword>
<accession>A0A9W5X5K7</accession>
<dbReference type="InterPro" id="IPR035923">
    <property type="entry name" value="TT1751-like_sf"/>
</dbReference>
<protein>
    <submittedName>
        <fullName evidence="1">Uncharacterized protein</fullName>
    </submittedName>
</protein>
<proteinExistence type="predicted"/>
<evidence type="ECO:0000313" key="2">
    <source>
        <dbReference type="Proteomes" id="UP000621492"/>
    </source>
</evidence>
<dbReference type="EMBL" id="BMJD01000010">
    <property type="protein sequence ID" value="GGB40129.1"/>
    <property type="molecule type" value="Genomic_DNA"/>
</dbReference>
<dbReference type="Proteomes" id="UP000621492">
    <property type="component" value="Unassembled WGS sequence"/>
</dbReference>
<dbReference type="Gene3D" id="3.30.310.70">
    <property type="entry name" value="TT1751-like domain"/>
    <property type="match status" value="1"/>
</dbReference>
<sequence length="57" mass="6395">MANAKFSNKIVVYDDKGKTKIGMPRPTALMQMTENESIVELAQDIEKRLIASIDKVI</sequence>
<comment type="caution">
    <text evidence="1">The sequence shown here is derived from an EMBL/GenBank/DDBJ whole genome shotgun (WGS) entry which is preliminary data.</text>
</comment>
<organism evidence="1 2">
    <name type="scientific">Lentibacillus populi</name>
    <dbReference type="NCBI Taxonomy" id="1827502"/>
    <lineage>
        <taxon>Bacteria</taxon>
        <taxon>Bacillati</taxon>
        <taxon>Bacillota</taxon>
        <taxon>Bacilli</taxon>
        <taxon>Bacillales</taxon>
        <taxon>Bacillaceae</taxon>
        <taxon>Lentibacillus</taxon>
    </lineage>
</organism>